<evidence type="ECO:0000256" key="1">
    <source>
        <dbReference type="ARBA" id="ARBA00022737"/>
    </source>
</evidence>
<dbReference type="PANTHER" id="PTHR46708">
    <property type="entry name" value="TENASCIN"/>
    <property type="match status" value="1"/>
</dbReference>
<sequence>MKKQTILLAFAACISLIGATSAQHQEIPFKSDFENGTGNWQFANDSLNTWQRGRAASCNSTYGLYISRNQGASNKYETGTTQVSYAWIEFQLPETDMILEFDYRVGGETSGWEDKDFLSVYLSSLDLVPTAGKTLEAEPLEDPYVTQYGEIAWKHSSIQIPREDFPTGQNAKIVFAWQNNGQDGTQPAGAIDNVILRLDNCPTPQHLSFQNIPDSLTAHSASICWDRIPDARYTISLSEGWDEPFAEYKTKDTVFTLTGLKAETRYSVAVKAVISEFSYSGFSEDFIFLTPEACPEPQDFRCKEQDNRILFEWEPGSGKYLFAYHLTENNAWTEHALNENSYTLDLNQLEPASSYTARLRQICGNDTSLYTQTLQFNSPCPEINSLPYSCHFENWTDENIPVCWQIVDGNNDHSTWHARPGSGTDNSIAAYCEANRYNASNDWLITPAIRIEGSPTLQLAYSSASSLSMDTEKLSVFISSQGSDTTILRQNLLFSDEDITKNDGWQNAKIPLADFAGETIHIGILAHSDAYQGGILIDDLAIITCSPVNHAEIISTGNQSASIAFESEARQTLIRYYPEAQPALAQWLVSASPAELKNLQAATEYVAELYNICNDGDTSQAASLTFKTACNAFSLPFTENFEGLSNRQIPDCWDNSQGDLENDNYKWGCGTAYDSEGNCMDFNAAYATKNSHNILQTPDIALNGSTQIQLSFRYKNTDGYKSQTAYSQPSILRIYISKDQGISFDTLCQNLYGGQYWADTLFDISALAAGAETIRVYFDAVSNYGSSHIYLDDIRVEIPPTCFPPLSAQASEIGKNEATISWENDSRSDEAAYSLLYYPADKAGDTIRIDNAVPPETLTGLIAQTRYAVFIRAHCSPQDSSQSFIFYFSTLEACSGISHVQASEITGNSARISWQHEGAETYRIKWSQDGALWDSTETSETEIQLENLAGSATYSVMVKALCSANEESEWSEIAEFQTECGNMSLPFHESFEGDGLPSCWNFEMTAGNEPFYHDAWDQDYEMAYLYEAHSGEFCLRFTSMGDYGSYNMNGGEQARLLLPPFNAKGTKIFSFWFFHTSYDVYGSSPVDDADVLFVGYIDSDDLLHPLDTLRRASDEYEGEWVQYSYAIPAEQGRIYLEGCAEEGGYTYGNLYIDDVELRLDVSYDLALSLSGYNPFHGARKLPVDLQLTNTGSQDFNKDIAIAIFLDQDSLFSQNIALSENPIASGESRRLRLADSVLVSEAGIHALEARILSEDDQTPGNDRAQTGIEFYHAFPTPYTTQFASNDPSLAYMQVIDANHDSISWEKAYGNGFDYAFNPDSAADDYLILPAFHLNPGEYTLKLGLEKADANFPESAAVYLFPERFQAGSGQSLMELPYIQSKTIQDSGRFLIEAEGSYYLAIHACSERDQMGLSAKAFSLKNTLVNSFIQANICQGDSYAFGGKELTESGTYFDTLSSLAGIDSLVRLDLSVHPSYSFSLDTAICQGSIIVFGGKTYAEAGEFEENHPSVWGCDSIYHLRLEVLQRPEPPVISQTGENDSIVLVSNQNENNQWYKDDARIPDAVLSRYTVTESGIYHATVTDRCGESDASNRLDIKIDENGNEHLAREMELQVYPNPTRDKVNVHIGRSVIEEIRLFNAAGILVLVQEGQDSRQAEIDLSKHPSGLYLLQIECPEGSMIYKMQISR</sequence>
<dbReference type="Proteomes" id="UP000823612">
    <property type="component" value="Unassembled WGS sequence"/>
</dbReference>
<comment type="caution">
    <text evidence="4">The sequence shown here is derived from an EMBL/GenBank/DDBJ whole genome shotgun (WGS) entry which is preliminary data.</text>
</comment>
<evidence type="ECO:0000256" key="2">
    <source>
        <dbReference type="SAM" id="SignalP"/>
    </source>
</evidence>
<evidence type="ECO:0000313" key="4">
    <source>
        <dbReference type="EMBL" id="MBO8433455.1"/>
    </source>
</evidence>
<dbReference type="InterPro" id="IPR013320">
    <property type="entry name" value="ConA-like_dom_sf"/>
</dbReference>
<dbReference type="InterPro" id="IPR026444">
    <property type="entry name" value="Secre_tail"/>
</dbReference>
<dbReference type="Pfam" id="PF18962">
    <property type="entry name" value="Por_Secre_tail"/>
    <property type="match status" value="1"/>
</dbReference>
<evidence type="ECO:0000259" key="3">
    <source>
        <dbReference type="PROSITE" id="PS50853"/>
    </source>
</evidence>
<feature type="domain" description="Fibronectin type-III" evidence="3">
    <location>
        <begin position="804"/>
        <end position="893"/>
    </location>
</feature>
<evidence type="ECO:0000313" key="5">
    <source>
        <dbReference type="Proteomes" id="UP000823612"/>
    </source>
</evidence>
<proteinExistence type="predicted"/>
<dbReference type="InterPro" id="IPR003961">
    <property type="entry name" value="FN3_dom"/>
</dbReference>
<dbReference type="CDD" id="cd00063">
    <property type="entry name" value="FN3"/>
    <property type="match status" value="3"/>
</dbReference>
<name>A0A9D9DUZ2_9BACT</name>
<dbReference type="NCBIfam" id="NF038128">
    <property type="entry name" value="choice_anch_J"/>
    <property type="match status" value="2"/>
</dbReference>
<organism evidence="4 5">
    <name type="scientific">Candidatus Pullibacteroides excrementavium</name>
    <dbReference type="NCBI Taxonomy" id="2840905"/>
    <lineage>
        <taxon>Bacteria</taxon>
        <taxon>Pseudomonadati</taxon>
        <taxon>Bacteroidota</taxon>
        <taxon>Bacteroidia</taxon>
        <taxon>Bacteroidales</taxon>
        <taxon>Candidatus Pullibacteroides</taxon>
    </lineage>
</organism>
<dbReference type="Pfam" id="PF07675">
    <property type="entry name" value="Cleaved_Adhesin"/>
    <property type="match status" value="2"/>
</dbReference>
<dbReference type="GO" id="GO:0004553">
    <property type="term" value="F:hydrolase activity, hydrolyzing O-glycosyl compounds"/>
    <property type="evidence" value="ECO:0007669"/>
    <property type="project" value="UniProtKB-ARBA"/>
</dbReference>
<dbReference type="PANTHER" id="PTHR46708:SF2">
    <property type="entry name" value="FIBRONECTIN TYPE-III DOMAIN-CONTAINING PROTEIN"/>
    <property type="match status" value="1"/>
</dbReference>
<dbReference type="InterPro" id="IPR050991">
    <property type="entry name" value="ECM_Regulatory_Proteins"/>
</dbReference>
<keyword evidence="2" id="KW-0732">Signal</keyword>
<dbReference type="Gene3D" id="2.60.120.200">
    <property type="match status" value="4"/>
</dbReference>
<reference evidence="4" key="1">
    <citation type="submission" date="2020-10" db="EMBL/GenBank/DDBJ databases">
        <authorList>
            <person name="Gilroy R."/>
        </authorList>
    </citation>
    <scope>NUCLEOTIDE SEQUENCE</scope>
    <source>
        <strain evidence="4">2889</strain>
    </source>
</reference>
<dbReference type="NCBIfam" id="TIGR04183">
    <property type="entry name" value="Por_Secre_tail"/>
    <property type="match status" value="1"/>
</dbReference>
<dbReference type="InterPro" id="IPR013783">
    <property type="entry name" value="Ig-like_fold"/>
</dbReference>
<dbReference type="Gene3D" id="2.60.40.10">
    <property type="entry name" value="Immunoglobulins"/>
    <property type="match status" value="3"/>
</dbReference>
<dbReference type="InterPro" id="IPR011628">
    <property type="entry name" value="Cleaved_adhesin"/>
</dbReference>
<feature type="domain" description="Fibronectin type-III" evidence="3">
    <location>
        <begin position="896"/>
        <end position="981"/>
    </location>
</feature>
<feature type="chain" id="PRO_5039020141" evidence="2">
    <location>
        <begin position="25"/>
        <end position="1684"/>
    </location>
</feature>
<reference evidence="4" key="2">
    <citation type="journal article" date="2021" name="PeerJ">
        <title>Extensive microbial diversity within the chicken gut microbiome revealed by metagenomics and culture.</title>
        <authorList>
            <person name="Gilroy R."/>
            <person name="Ravi A."/>
            <person name="Getino M."/>
            <person name="Pursley I."/>
            <person name="Horton D.L."/>
            <person name="Alikhan N.F."/>
            <person name="Baker D."/>
            <person name="Gharbi K."/>
            <person name="Hall N."/>
            <person name="Watson M."/>
            <person name="Adriaenssens E.M."/>
            <person name="Foster-Nyarko E."/>
            <person name="Jarju S."/>
            <person name="Secka A."/>
            <person name="Antonio M."/>
            <person name="Oren A."/>
            <person name="Chaudhuri R.R."/>
            <person name="La Ragione R."/>
            <person name="Hildebrand F."/>
            <person name="Pallen M.J."/>
        </authorList>
    </citation>
    <scope>NUCLEOTIDE SEQUENCE</scope>
    <source>
        <strain evidence="4">2889</strain>
    </source>
</reference>
<dbReference type="PROSITE" id="PS50853">
    <property type="entry name" value="FN3"/>
    <property type="match status" value="3"/>
</dbReference>
<gene>
    <name evidence="4" type="ORF">IAB08_09230</name>
</gene>
<dbReference type="Pfam" id="PF00041">
    <property type="entry name" value="fn3"/>
    <property type="match status" value="1"/>
</dbReference>
<dbReference type="GO" id="GO:0005975">
    <property type="term" value="P:carbohydrate metabolic process"/>
    <property type="evidence" value="ECO:0007669"/>
    <property type="project" value="UniProtKB-ARBA"/>
</dbReference>
<protein>
    <submittedName>
        <fullName evidence="4">Choice-of-anchor J domain-containing protein</fullName>
    </submittedName>
</protein>
<feature type="domain" description="Fibronectin type-III" evidence="3">
    <location>
        <begin position="203"/>
        <end position="293"/>
    </location>
</feature>
<dbReference type="SUPFAM" id="SSF49265">
    <property type="entry name" value="Fibronectin type III"/>
    <property type="match status" value="2"/>
</dbReference>
<feature type="signal peptide" evidence="2">
    <location>
        <begin position="1"/>
        <end position="24"/>
    </location>
</feature>
<accession>A0A9D9DUZ2</accession>
<dbReference type="EMBL" id="JADIMZ010000138">
    <property type="protein sequence ID" value="MBO8433455.1"/>
    <property type="molecule type" value="Genomic_DNA"/>
</dbReference>
<keyword evidence="1" id="KW-0677">Repeat</keyword>
<dbReference type="SUPFAM" id="SSF49899">
    <property type="entry name" value="Concanavalin A-like lectins/glucanases"/>
    <property type="match status" value="2"/>
</dbReference>
<dbReference type="SMART" id="SM00060">
    <property type="entry name" value="FN3"/>
    <property type="match status" value="5"/>
</dbReference>
<dbReference type="InterPro" id="IPR036116">
    <property type="entry name" value="FN3_sf"/>
</dbReference>